<name>A0A1H5MIC9_9MICO</name>
<gene>
    <name evidence="12" type="ORF">SAMN04488554_3420</name>
</gene>
<feature type="domain" description="Lumazine-binding" evidence="11">
    <location>
        <begin position="102"/>
        <end position="205"/>
    </location>
</feature>
<feature type="domain" description="Lumazine-binding" evidence="11">
    <location>
        <begin position="1"/>
        <end position="101"/>
    </location>
</feature>
<protein>
    <recommendedName>
        <fullName evidence="5 9">Riboflavin synthase</fullName>
        <ecNumber evidence="4 9">2.5.1.9</ecNumber>
    </recommendedName>
</protein>
<evidence type="ECO:0000313" key="12">
    <source>
        <dbReference type="EMBL" id="SEE89139.1"/>
    </source>
</evidence>
<dbReference type="CDD" id="cd00402">
    <property type="entry name" value="Riboflavin_synthase_like"/>
    <property type="match status" value="1"/>
</dbReference>
<evidence type="ECO:0000256" key="10">
    <source>
        <dbReference type="PROSITE-ProRule" id="PRU00524"/>
    </source>
</evidence>
<evidence type="ECO:0000256" key="5">
    <source>
        <dbReference type="ARBA" id="ARBA00013950"/>
    </source>
</evidence>
<evidence type="ECO:0000313" key="13">
    <source>
        <dbReference type="Proteomes" id="UP000199220"/>
    </source>
</evidence>
<evidence type="ECO:0000259" key="11">
    <source>
        <dbReference type="PROSITE" id="PS51177"/>
    </source>
</evidence>
<dbReference type="Proteomes" id="UP000199220">
    <property type="component" value="Unassembled WGS sequence"/>
</dbReference>
<keyword evidence="6" id="KW-0686">Riboflavin biosynthesis</keyword>
<feature type="repeat" description="Lumazine-binding" evidence="10">
    <location>
        <begin position="1"/>
        <end position="101"/>
    </location>
</feature>
<evidence type="ECO:0000256" key="1">
    <source>
        <dbReference type="ARBA" id="ARBA00000968"/>
    </source>
</evidence>
<dbReference type="InterPro" id="IPR017938">
    <property type="entry name" value="Riboflavin_synthase-like_b-brl"/>
</dbReference>
<dbReference type="AlphaFoldDB" id="A0A1H5MIC9"/>
<dbReference type="NCBIfam" id="NF006767">
    <property type="entry name" value="PRK09289.1"/>
    <property type="match status" value="1"/>
</dbReference>
<evidence type="ECO:0000256" key="6">
    <source>
        <dbReference type="ARBA" id="ARBA00022619"/>
    </source>
</evidence>
<dbReference type="STRING" id="648782.SAMN04488554_3420"/>
<keyword evidence="7" id="KW-0808">Transferase</keyword>
<dbReference type="Pfam" id="PF00677">
    <property type="entry name" value="Lum_binding"/>
    <property type="match status" value="2"/>
</dbReference>
<dbReference type="PROSITE" id="PS51177">
    <property type="entry name" value="LUMAZINE_BIND"/>
    <property type="match status" value="2"/>
</dbReference>
<evidence type="ECO:0000256" key="8">
    <source>
        <dbReference type="ARBA" id="ARBA00022737"/>
    </source>
</evidence>
<keyword evidence="8" id="KW-0677">Repeat</keyword>
<dbReference type="EMBL" id="FNTX01000002">
    <property type="protein sequence ID" value="SEE89139.1"/>
    <property type="molecule type" value="Genomic_DNA"/>
</dbReference>
<accession>A0A1H5MIC9</accession>
<evidence type="ECO:0000256" key="7">
    <source>
        <dbReference type="ARBA" id="ARBA00022679"/>
    </source>
</evidence>
<keyword evidence="13" id="KW-1185">Reference proteome</keyword>
<dbReference type="PIRSF" id="PIRSF000498">
    <property type="entry name" value="Riboflavin_syn_A"/>
    <property type="match status" value="1"/>
</dbReference>
<comment type="pathway">
    <text evidence="3">Cofactor biosynthesis; riboflavin biosynthesis; riboflavin from 2-hydroxy-3-oxobutyl phosphate and 5-amino-6-(D-ribitylamino)uracil: step 2/2.</text>
</comment>
<dbReference type="SUPFAM" id="SSF63380">
    <property type="entry name" value="Riboflavin synthase domain-like"/>
    <property type="match status" value="2"/>
</dbReference>
<dbReference type="GO" id="GO:0004746">
    <property type="term" value="F:riboflavin synthase activity"/>
    <property type="evidence" value="ECO:0007669"/>
    <property type="project" value="UniProtKB-UniRule"/>
</dbReference>
<dbReference type="Gene3D" id="2.40.30.20">
    <property type="match status" value="2"/>
</dbReference>
<dbReference type="GO" id="GO:0009231">
    <property type="term" value="P:riboflavin biosynthetic process"/>
    <property type="evidence" value="ECO:0007669"/>
    <property type="project" value="UniProtKB-KW"/>
</dbReference>
<evidence type="ECO:0000256" key="3">
    <source>
        <dbReference type="ARBA" id="ARBA00004887"/>
    </source>
</evidence>
<sequence>MFTGIITDLGTVESLEPTPGGARLVVTGRLPHDVAVGDSIAVDGVCVTVTSLAEASDAVMRTFTADLMPPTLGRTTLGGRSGGDRVNLEPALSAGGRFGGHVVAGHVDAVGTVVGRTAGDLADQLTVALPAQLARYVVPQGSIAVDGVSLTVAELHDNADDAGGCFVTIGLIPATLEATTLGQRTPPDRVNLEVDLLAKQVERLLAVQEVARA</sequence>
<comment type="catalytic activity">
    <reaction evidence="1">
        <text>2 6,7-dimethyl-8-(1-D-ribityl)lumazine + H(+) = 5-amino-6-(D-ribitylamino)uracil + riboflavin</text>
        <dbReference type="Rhea" id="RHEA:20772"/>
        <dbReference type="ChEBI" id="CHEBI:15378"/>
        <dbReference type="ChEBI" id="CHEBI:15934"/>
        <dbReference type="ChEBI" id="CHEBI:57986"/>
        <dbReference type="ChEBI" id="CHEBI:58201"/>
        <dbReference type="EC" id="2.5.1.9"/>
    </reaction>
</comment>
<dbReference type="OrthoDB" id="9788537at2"/>
<dbReference type="RefSeq" id="WP_089774213.1">
    <property type="nucleotide sequence ID" value="NZ_FNTX01000002.1"/>
</dbReference>
<dbReference type="PANTHER" id="PTHR21098">
    <property type="entry name" value="RIBOFLAVIN SYNTHASE ALPHA CHAIN"/>
    <property type="match status" value="1"/>
</dbReference>
<dbReference type="InterPro" id="IPR001783">
    <property type="entry name" value="Lumazine-bd"/>
</dbReference>
<evidence type="ECO:0000256" key="9">
    <source>
        <dbReference type="NCBIfam" id="TIGR00187"/>
    </source>
</evidence>
<comment type="function">
    <text evidence="2">Catalyzes the dismutation of two molecules of 6,7-dimethyl-8-ribityllumazine, resulting in the formation of riboflavin and 5-amino-6-(D-ribitylamino)uracil.</text>
</comment>
<dbReference type="NCBIfam" id="TIGR00187">
    <property type="entry name" value="ribE"/>
    <property type="match status" value="1"/>
</dbReference>
<dbReference type="PANTHER" id="PTHR21098:SF12">
    <property type="entry name" value="RIBOFLAVIN SYNTHASE"/>
    <property type="match status" value="1"/>
</dbReference>
<evidence type="ECO:0000256" key="4">
    <source>
        <dbReference type="ARBA" id="ARBA00012827"/>
    </source>
</evidence>
<dbReference type="InterPro" id="IPR026017">
    <property type="entry name" value="Lumazine-bd_dom"/>
</dbReference>
<dbReference type="InterPro" id="IPR023366">
    <property type="entry name" value="ATP_synth_asu-like_sf"/>
</dbReference>
<evidence type="ECO:0000256" key="2">
    <source>
        <dbReference type="ARBA" id="ARBA00002803"/>
    </source>
</evidence>
<reference evidence="13" key="1">
    <citation type="submission" date="2016-10" db="EMBL/GenBank/DDBJ databases">
        <authorList>
            <person name="Varghese N."/>
            <person name="Submissions S."/>
        </authorList>
    </citation>
    <scope>NUCLEOTIDE SEQUENCE [LARGE SCALE GENOMIC DNA]</scope>
    <source>
        <strain evidence="13">DSM 21368</strain>
    </source>
</reference>
<feature type="repeat" description="Lumazine-binding" evidence="10">
    <location>
        <begin position="102"/>
        <end position="205"/>
    </location>
</feature>
<dbReference type="EC" id="2.5.1.9" evidence="4 9"/>
<proteinExistence type="predicted"/>
<organism evidence="12 13">
    <name type="scientific">Ruania alba</name>
    <dbReference type="NCBI Taxonomy" id="648782"/>
    <lineage>
        <taxon>Bacteria</taxon>
        <taxon>Bacillati</taxon>
        <taxon>Actinomycetota</taxon>
        <taxon>Actinomycetes</taxon>
        <taxon>Micrococcales</taxon>
        <taxon>Ruaniaceae</taxon>
        <taxon>Ruania</taxon>
    </lineage>
</organism>